<feature type="transmembrane region" description="Helical" evidence="6">
    <location>
        <begin position="32"/>
        <end position="64"/>
    </location>
</feature>
<evidence type="ECO:0000256" key="1">
    <source>
        <dbReference type="ARBA" id="ARBA00004141"/>
    </source>
</evidence>
<evidence type="ECO:0000313" key="8">
    <source>
        <dbReference type="EMBL" id="RDB77165.1"/>
    </source>
</evidence>
<dbReference type="Proteomes" id="UP000253857">
    <property type="component" value="Unassembled WGS sequence"/>
</dbReference>
<proteinExistence type="predicted"/>
<evidence type="ECO:0000313" key="10">
    <source>
        <dbReference type="Proteomes" id="UP000253752"/>
    </source>
</evidence>
<protein>
    <submittedName>
        <fullName evidence="9">Energy-coupling factor transporter transmembrane protein EcfT</fullName>
    </submittedName>
</protein>
<reference evidence="10 11" key="1">
    <citation type="journal article" date="2018" name="Elife">
        <title>Discovery and characterization of a prevalent human gut bacterial enzyme sufficient for the inactivation of a family of plant toxins.</title>
        <authorList>
            <person name="Koppel N."/>
            <person name="Bisanz J.E."/>
            <person name="Pandelia M.E."/>
            <person name="Turnbaugh P.J."/>
            <person name="Balskus E.P."/>
        </authorList>
    </citation>
    <scope>NUCLEOTIDE SEQUENCE [LARGE SCALE GENOMIC DNA]</scope>
    <source>
        <strain evidence="9 11">FAA1-1-60AUCSF</strain>
        <strain evidence="8 10">MR1 #12</strain>
    </source>
</reference>
<dbReference type="PANTHER" id="PTHR34857:SF2">
    <property type="entry name" value="SLL0384 PROTEIN"/>
    <property type="match status" value="1"/>
</dbReference>
<dbReference type="CDD" id="cd16914">
    <property type="entry name" value="EcfT"/>
    <property type="match status" value="1"/>
</dbReference>
<dbReference type="AlphaFoldDB" id="A0A369N285"/>
<gene>
    <name evidence="9" type="ORF">C1871_13140</name>
    <name evidence="8" type="ORF">C1872_11960</name>
    <name evidence="7" type="ORF">GO726_02565</name>
</gene>
<evidence type="ECO:0000256" key="5">
    <source>
        <dbReference type="ARBA" id="ARBA00023136"/>
    </source>
</evidence>
<evidence type="ECO:0000256" key="2">
    <source>
        <dbReference type="ARBA" id="ARBA00022475"/>
    </source>
</evidence>
<comment type="caution">
    <text evidence="9">The sequence shown here is derived from an EMBL/GenBank/DDBJ whole genome shotgun (WGS) entry which is preliminary data.</text>
</comment>
<evidence type="ECO:0000313" key="7">
    <source>
        <dbReference type="EMBL" id="MVN32058.1"/>
    </source>
</evidence>
<keyword evidence="2" id="KW-1003">Cell membrane</keyword>
<dbReference type="GO" id="GO:0005886">
    <property type="term" value="C:plasma membrane"/>
    <property type="evidence" value="ECO:0007669"/>
    <property type="project" value="UniProtKB-ARBA"/>
</dbReference>
<evidence type="ECO:0000313" key="9">
    <source>
        <dbReference type="EMBL" id="RDB82607.1"/>
    </source>
</evidence>
<keyword evidence="3 6" id="KW-0812">Transmembrane</keyword>
<evidence type="ECO:0000256" key="4">
    <source>
        <dbReference type="ARBA" id="ARBA00022989"/>
    </source>
</evidence>
<keyword evidence="5 6" id="KW-0472">Membrane</keyword>
<evidence type="ECO:0000313" key="11">
    <source>
        <dbReference type="Proteomes" id="UP000253857"/>
    </source>
</evidence>
<dbReference type="EMBL" id="WPOM01000004">
    <property type="protein sequence ID" value="MVN32058.1"/>
    <property type="molecule type" value="Genomic_DNA"/>
</dbReference>
<accession>A0A369N285</accession>
<comment type="subcellular location">
    <subcellularLocation>
        <location evidence="1">Membrane</location>
        <topology evidence="1">Multi-pass membrane protein</topology>
    </subcellularLocation>
</comment>
<dbReference type="Proteomes" id="UP000253752">
    <property type="component" value="Unassembled WGS sequence"/>
</dbReference>
<evidence type="ECO:0000256" key="3">
    <source>
        <dbReference type="ARBA" id="ARBA00022692"/>
    </source>
</evidence>
<dbReference type="Pfam" id="PF02361">
    <property type="entry name" value="CbiQ"/>
    <property type="match status" value="1"/>
</dbReference>
<sequence length="255" mass="27344">MEAARMQNATAVPRDGGSGVPAVRNLDPRMKLLIVLVVGSAALFSPHRALLLWCYAIIAALWLLSGEARRALGFVAVLAAVALAEWGAGFIPNATVAGMVGFLFFIFARSLSTFALIMWMSVGLRIDDLIASLQRLRLPRGLVITIAVVFRYLPTAADEFRKISATMRLRGVELSARNLVLHPGRSLEYVLVPLIIRTIKIADDLAASAMTRGLDLVGARTTYRDVRIGASGALVTAAVLVCTAAGYVAWAVNVL</sequence>
<feature type="transmembrane region" description="Helical" evidence="6">
    <location>
        <begin position="97"/>
        <end position="119"/>
    </location>
</feature>
<dbReference type="Proteomes" id="UP000436429">
    <property type="component" value="Unassembled WGS sequence"/>
</dbReference>
<name>A0A369N285_EGGLN</name>
<dbReference type="PANTHER" id="PTHR34857">
    <property type="entry name" value="SLL0384 PROTEIN"/>
    <property type="match status" value="1"/>
</dbReference>
<keyword evidence="4 6" id="KW-1133">Transmembrane helix</keyword>
<dbReference type="InterPro" id="IPR051611">
    <property type="entry name" value="ECF_transporter_component"/>
</dbReference>
<feature type="transmembrane region" description="Helical" evidence="6">
    <location>
        <begin position="71"/>
        <end position="91"/>
    </location>
</feature>
<evidence type="ECO:0000256" key="6">
    <source>
        <dbReference type="SAM" id="Phobius"/>
    </source>
</evidence>
<dbReference type="InterPro" id="IPR003339">
    <property type="entry name" value="ABC/ECF_trnsptr_transmembrane"/>
</dbReference>
<dbReference type="EMBL" id="PPTY01000032">
    <property type="protein sequence ID" value="RDB82607.1"/>
    <property type="molecule type" value="Genomic_DNA"/>
</dbReference>
<dbReference type="EMBL" id="PPTX01000019">
    <property type="protein sequence ID" value="RDB77165.1"/>
    <property type="molecule type" value="Genomic_DNA"/>
</dbReference>
<evidence type="ECO:0000313" key="12">
    <source>
        <dbReference type="Proteomes" id="UP000436429"/>
    </source>
</evidence>
<organism evidence="9 11">
    <name type="scientific">Eggerthella lenta</name>
    <name type="common">Eubacterium lentum</name>
    <dbReference type="NCBI Taxonomy" id="84112"/>
    <lineage>
        <taxon>Bacteria</taxon>
        <taxon>Bacillati</taxon>
        <taxon>Actinomycetota</taxon>
        <taxon>Coriobacteriia</taxon>
        <taxon>Eggerthellales</taxon>
        <taxon>Eggerthellaceae</taxon>
        <taxon>Eggerthella</taxon>
    </lineage>
</organism>
<feature type="transmembrane region" description="Helical" evidence="6">
    <location>
        <begin position="228"/>
        <end position="250"/>
    </location>
</feature>
<reference evidence="7 12" key="2">
    <citation type="submission" date="2019-11" db="EMBL/GenBank/DDBJ databases">
        <title>Whole genome shotgun sequencing (WGS) data from Adlercreutzia equolifaciens ResAG-91, Eggerthella lenta MRI-F36, MRI-F37, MRI-F40, ResAG-49, ResAG-88, ResAG-121, ResAG-145, and Gordonibacter sp. ResAG-5, ResAG-26, ResAG-43, ResAG-50, ResAG-59.</title>
        <authorList>
            <person name="Stoll D.A."/>
            <person name="Danylec N."/>
            <person name="Franz C.M.A.P."/>
            <person name="Huch M."/>
        </authorList>
    </citation>
    <scope>NUCLEOTIDE SEQUENCE [LARGE SCALE GENOMIC DNA]</scope>
    <source>
        <strain evidence="7 12">ResAG-88</strain>
    </source>
</reference>